<name>A0ABT1D3R8_9PROT</name>
<dbReference type="EMBL" id="JAFIRR010000063">
    <property type="protein sequence ID" value="MCO6416574.1"/>
    <property type="molecule type" value="Genomic_DNA"/>
</dbReference>
<organism evidence="3 4">
    <name type="scientific">Siccirubricoccus soli</name>
    <dbReference type="NCBI Taxonomy" id="2899147"/>
    <lineage>
        <taxon>Bacteria</taxon>
        <taxon>Pseudomonadati</taxon>
        <taxon>Pseudomonadota</taxon>
        <taxon>Alphaproteobacteria</taxon>
        <taxon>Acetobacterales</taxon>
        <taxon>Roseomonadaceae</taxon>
        <taxon>Siccirubricoccus</taxon>
    </lineage>
</organism>
<dbReference type="Gene3D" id="3.60.10.10">
    <property type="entry name" value="Endonuclease/exonuclease/phosphatase"/>
    <property type="match status" value="1"/>
</dbReference>
<keyword evidence="3" id="KW-0378">Hydrolase</keyword>
<feature type="compositionally biased region" description="Basic and acidic residues" evidence="1">
    <location>
        <begin position="294"/>
        <end position="309"/>
    </location>
</feature>
<evidence type="ECO:0000313" key="4">
    <source>
        <dbReference type="Proteomes" id="UP001523392"/>
    </source>
</evidence>
<dbReference type="RefSeq" id="WP_252953186.1">
    <property type="nucleotide sequence ID" value="NZ_JAFIRR010000063.1"/>
</dbReference>
<evidence type="ECO:0000256" key="1">
    <source>
        <dbReference type="SAM" id="MobiDB-lite"/>
    </source>
</evidence>
<comment type="caution">
    <text evidence="3">The sequence shown here is derived from an EMBL/GenBank/DDBJ whole genome shotgun (WGS) entry which is preliminary data.</text>
</comment>
<sequence length="379" mass="41718">MRLASYNVENLFERARALNLMDRAATKRLLEAQAGLNATFRKPDYTATDRRKMAKWLEVLGLGRADESKDAILRQNRGRLRQRKGGKLEITATGGEDWVGWVELKTEPVNAVAIDNTARIIALLRADLLAVVEAESRPALRRFASLLLPGVDFAEEDAPEAPSLAYPRVMLVDGNDDRGIDVGLMATEDFAIRSVSSHVDDRDAKGGLLFSRDCADYEVALPSGGRLHLLVNHFKSQGYGARAENDARRRAQAERVRAIYEARLQAGVEFVAVLGDLNDRPDSPPLAPLLGDGGPRDVSRHPNYRDDGRPGTWRNGTAANKLDYILLSPGLWDRVQAAGVERRGVWGGTWGTLFPHLATIAREEEAASDHAAIWVDLGL</sequence>
<keyword evidence="3" id="KW-0540">Nuclease</keyword>
<protein>
    <submittedName>
        <fullName evidence="3">Endonuclease/exonuclease/phosphatase family protein</fullName>
    </submittedName>
</protein>
<dbReference type="Pfam" id="PF03372">
    <property type="entry name" value="Exo_endo_phos"/>
    <property type="match status" value="1"/>
</dbReference>
<dbReference type="Proteomes" id="UP001523392">
    <property type="component" value="Unassembled WGS sequence"/>
</dbReference>
<evidence type="ECO:0000313" key="3">
    <source>
        <dbReference type="EMBL" id="MCO6416574.1"/>
    </source>
</evidence>
<proteinExistence type="predicted"/>
<keyword evidence="3" id="KW-0255">Endonuclease</keyword>
<dbReference type="GO" id="GO:0004519">
    <property type="term" value="F:endonuclease activity"/>
    <property type="evidence" value="ECO:0007669"/>
    <property type="project" value="UniProtKB-KW"/>
</dbReference>
<dbReference type="InterPro" id="IPR036691">
    <property type="entry name" value="Endo/exonu/phosph_ase_sf"/>
</dbReference>
<dbReference type="SUPFAM" id="SSF56219">
    <property type="entry name" value="DNase I-like"/>
    <property type="match status" value="1"/>
</dbReference>
<accession>A0ABT1D3R8</accession>
<evidence type="ECO:0000259" key="2">
    <source>
        <dbReference type="Pfam" id="PF03372"/>
    </source>
</evidence>
<reference evidence="3 4" key="1">
    <citation type="submission" date="2021-12" db="EMBL/GenBank/DDBJ databases">
        <title>Siccirubricoccus leaddurans sp. nov., a high concentration Zn2+ tolerance bacterium.</title>
        <authorList>
            <person name="Cao Y."/>
        </authorList>
    </citation>
    <scope>NUCLEOTIDE SEQUENCE [LARGE SCALE GENOMIC DNA]</scope>
    <source>
        <strain evidence="3 4">KC 17139</strain>
    </source>
</reference>
<keyword evidence="4" id="KW-1185">Reference proteome</keyword>
<dbReference type="InterPro" id="IPR005135">
    <property type="entry name" value="Endo/exonuclease/phosphatase"/>
</dbReference>
<gene>
    <name evidence="3" type="ORF">JYK14_10425</name>
</gene>
<feature type="region of interest" description="Disordered" evidence="1">
    <location>
        <begin position="283"/>
        <end position="314"/>
    </location>
</feature>
<feature type="domain" description="Endonuclease/exonuclease/phosphatase" evidence="2">
    <location>
        <begin position="114"/>
        <end position="370"/>
    </location>
</feature>